<protein>
    <recommendedName>
        <fullName evidence="4">DUF4190 domain-containing protein</fullName>
    </recommendedName>
</protein>
<accession>A0A542Y8D2</accession>
<dbReference type="EMBL" id="VFON01000001">
    <property type="protein sequence ID" value="TQL44348.1"/>
    <property type="molecule type" value="Genomic_DNA"/>
</dbReference>
<feature type="transmembrane region" description="Helical" evidence="1">
    <location>
        <begin position="105"/>
        <end position="128"/>
    </location>
</feature>
<name>A0A542Y8D2_9MICO</name>
<keyword evidence="1" id="KW-0472">Membrane</keyword>
<keyword evidence="1" id="KW-0812">Transmembrane</keyword>
<keyword evidence="3" id="KW-1185">Reference proteome</keyword>
<feature type="transmembrane region" description="Helical" evidence="1">
    <location>
        <begin position="39"/>
        <end position="58"/>
    </location>
</feature>
<keyword evidence="1" id="KW-1133">Transmembrane helix</keyword>
<evidence type="ECO:0000256" key="1">
    <source>
        <dbReference type="SAM" id="Phobius"/>
    </source>
</evidence>
<dbReference type="Proteomes" id="UP000319094">
    <property type="component" value="Unassembled WGS sequence"/>
</dbReference>
<evidence type="ECO:0000313" key="2">
    <source>
        <dbReference type="EMBL" id="TQL44348.1"/>
    </source>
</evidence>
<sequence>MRRTLSALSGTRYYRGMSNVPPPRVVYQQPFQQPVPPPVNGMAVTSLVLGIIGGLIGIWSPFPIFGIIAGAVAFIPALLAIIFGHTGLRTSKRTGAGRGPAITGLVFGYATIAIIVASVLFWGSVLAFGSDSGMSSSF</sequence>
<evidence type="ECO:0008006" key="4">
    <source>
        <dbReference type="Google" id="ProtNLM"/>
    </source>
</evidence>
<reference evidence="2 3" key="1">
    <citation type="submission" date="2019-06" db="EMBL/GenBank/DDBJ databases">
        <title>Sequencing the genomes of 1000 actinobacteria strains.</title>
        <authorList>
            <person name="Klenk H.-P."/>
        </authorList>
    </citation>
    <scope>NUCLEOTIDE SEQUENCE [LARGE SCALE GENOMIC DNA]</scope>
    <source>
        <strain evidence="2 3">DSM 8803</strain>
    </source>
</reference>
<dbReference type="AlphaFoldDB" id="A0A542Y8D2"/>
<comment type="caution">
    <text evidence="2">The sequence shown here is derived from an EMBL/GenBank/DDBJ whole genome shotgun (WGS) entry which is preliminary data.</text>
</comment>
<gene>
    <name evidence="2" type="ORF">FB468_2405</name>
</gene>
<proteinExistence type="predicted"/>
<feature type="transmembrane region" description="Helical" evidence="1">
    <location>
        <begin position="64"/>
        <end position="84"/>
    </location>
</feature>
<organism evidence="2 3">
    <name type="scientific">Leucobacter komagatae</name>
    <dbReference type="NCBI Taxonomy" id="55969"/>
    <lineage>
        <taxon>Bacteria</taxon>
        <taxon>Bacillati</taxon>
        <taxon>Actinomycetota</taxon>
        <taxon>Actinomycetes</taxon>
        <taxon>Micrococcales</taxon>
        <taxon>Microbacteriaceae</taxon>
        <taxon>Leucobacter</taxon>
    </lineage>
</organism>
<evidence type="ECO:0000313" key="3">
    <source>
        <dbReference type="Proteomes" id="UP000319094"/>
    </source>
</evidence>